<dbReference type="GO" id="GO:0033389">
    <property type="term" value="P:putrescine biosynthetic process from arginine, via agmatine"/>
    <property type="evidence" value="ECO:0007669"/>
    <property type="project" value="TreeGrafter"/>
</dbReference>
<proteinExistence type="predicted"/>
<name>A0A154I8U2_RHILE</name>
<dbReference type="InterPro" id="IPR006035">
    <property type="entry name" value="Ureohydrolase"/>
</dbReference>
<gene>
    <name evidence="1" type="ORF">A4A59_35110</name>
</gene>
<dbReference type="GO" id="GO:0008783">
    <property type="term" value="F:agmatinase activity"/>
    <property type="evidence" value="ECO:0007669"/>
    <property type="project" value="TreeGrafter"/>
</dbReference>
<dbReference type="RefSeq" id="WP_062945510.1">
    <property type="nucleotide sequence ID" value="NZ_CP171845.1"/>
</dbReference>
<dbReference type="InterPro" id="IPR023696">
    <property type="entry name" value="Ureohydrolase_dom_sf"/>
</dbReference>
<sequence length="317" mass="35343">MQLLLLHLDDALELQPDFVHSCMMAGAHEVSDKESGSAIRLWGRRQALDAVWRNLAKAAPLAREGSRLCFMGSGDFHHVTALLLSLALERCRQPVTVIHIDNHPDWVHFDNGMHCGSWVNKALEQPLVKKVITLGVCSHDLKSPERKGANLVPLSVGRLELYPYMHPPSKVKSSYGSGPSFSQIDGALHWQSISELGEANFVDKLLGRIHTEAVYVTIDKDALSDADAVTNWDQGCMQLPYVLWLLSEIGEHHRVIGADVTGDYSTPQYGGDFYTRTMKKAEVLIDQPFRRRDMMATRNINSAANHALLEVLSELMP</sequence>
<dbReference type="EMBL" id="LVYU01000164">
    <property type="protein sequence ID" value="KZA96419.1"/>
    <property type="molecule type" value="Genomic_DNA"/>
</dbReference>
<evidence type="ECO:0000313" key="1">
    <source>
        <dbReference type="EMBL" id="KZA96419.1"/>
    </source>
</evidence>
<dbReference type="Gene3D" id="3.40.800.10">
    <property type="entry name" value="Ureohydrolase domain"/>
    <property type="match status" value="1"/>
</dbReference>
<comment type="caution">
    <text evidence="1">The sequence shown here is derived from an EMBL/GenBank/DDBJ whole genome shotgun (WGS) entry which is preliminary data.</text>
</comment>
<accession>A0A154I8U2</accession>
<dbReference type="SUPFAM" id="SSF52768">
    <property type="entry name" value="Arginase/deacetylase"/>
    <property type="match status" value="2"/>
</dbReference>
<reference evidence="1" key="1">
    <citation type="submission" date="2016-03" db="EMBL/GenBank/DDBJ databases">
        <title>Microsymbionts genomes from the relict species Vavilovia formosa.</title>
        <authorList>
            <person name="Chirak E."/>
            <person name="Kimeklis A."/>
            <person name="Kopat V."/>
            <person name="Andronov E."/>
        </authorList>
    </citation>
    <scope>NUCLEOTIDE SEQUENCE [LARGE SCALE GENOMIC DNA]</scope>
    <source>
        <strain evidence="1">Vaf12</strain>
    </source>
</reference>
<organism evidence="1">
    <name type="scientific">Rhizobium leguminosarum</name>
    <dbReference type="NCBI Taxonomy" id="384"/>
    <lineage>
        <taxon>Bacteria</taxon>
        <taxon>Pseudomonadati</taxon>
        <taxon>Pseudomonadota</taxon>
        <taxon>Alphaproteobacteria</taxon>
        <taxon>Hyphomicrobiales</taxon>
        <taxon>Rhizobiaceae</taxon>
        <taxon>Rhizobium/Agrobacterium group</taxon>
        <taxon>Rhizobium</taxon>
    </lineage>
</organism>
<protein>
    <submittedName>
        <fullName evidence="1">Arginase</fullName>
    </submittedName>
</protein>
<dbReference type="GO" id="GO:0046872">
    <property type="term" value="F:metal ion binding"/>
    <property type="evidence" value="ECO:0007669"/>
    <property type="project" value="InterPro"/>
</dbReference>
<dbReference type="PANTHER" id="PTHR11358:SF41">
    <property type="entry name" value="ARGINASE"/>
    <property type="match status" value="1"/>
</dbReference>
<dbReference type="PANTHER" id="PTHR11358">
    <property type="entry name" value="ARGINASE/AGMATINASE"/>
    <property type="match status" value="1"/>
</dbReference>
<dbReference type="AlphaFoldDB" id="A0A154I8U2"/>
<dbReference type="Pfam" id="PF00491">
    <property type="entry name" value="Arginase"/>
    <property type="match status" value="1"/>
</dbReference>